<reference evidence="2 3" key="1">
    <citation type="submission" date="2017-03" db="EMBL/GenBank/DDBJ databases">
        <title>Genome sequence of Sphingomonas mucosissima DSM 17494.</title>
        <authorList>
            <person name="Poehlein A."/>
            <person name="Wuebbeler J.H."/>
            <person name="Steinbuechel A."/>
            <person name="Daniel R."/>
        </authorList>
    </citation>
    <scope>NUCLEOTIDE SEQUENCE [LARGE SCALE GENOMIC DNA]</scope>
    <source>
        <strain evidence="2 3">DSM 17494</strain>
    </source>
</reference>
<evidence type="ECO:0000259" key="1">
    <source>
        <dbReference type="Pfam" id="PF01636"/>
    </source>
</evidence>
<organism evidence="2 3">
    <name type="scientific">Sphingomonas mucosissima</name>
    <dbReference type="NCBI Taxonomy" id="370959"/>
    <lineage>
        <taxon>Bacteria</taxon>
        <taxon>Pseudomonadati</taxon>
        <taxon>Pseudomonadota</taxon>
        <taxon>Alphaproteobacteria</taxon>
        <taxon>Sphingomonadales</taxon>
        <taxon>Sphingomonadaceae</taxon>
        <taxon>Sphingomonas</taxon>
    </lineage>
</organism>
<dbReference type="CDD" id="cd05154">
    <property type="entry name" value="ACAD10_11_N-like"/>
    <property type="match status" value="1"/>
</dbReference>
<evidence type="ECO:0000313" key="3">
    <source>
        <dbReference type="Proteomes" id="UP000197783"/>
    </source>
</evidence>
<dbReference type="EMBL" id="NBBJ01000001">
    <property type="protein sequence ID" value="OWK32963.1"/>
    <property type="molecule type" value="Genomic_DNA"/>
</dbReference>
<dbReference type="PANTHER" id="PTHR21310">
    <property type="entry name" value="AMINOGLYCOSIDE PHOSPHOTRANSFERASE-RELATED-RELATED"/>
    <property type="match status" value="1"/>
</dbReference>
<dbReference type="PANTHER" id="PTHR21310:SF57">
    <property type="entry name" value="BLR2944 PROTEIN"/>
    <property type="match status" value="1"/>
</dbReference>
<dbReference type="Proteomes" id="UP000197783">
    <property type="component" value="Unassembled WGS sequence"/>
</dbReference>
<keyword evidence="3" id="KW-1185">Reference proteome</keyword>
<feature type="domain" description="Aminoglycoside phosphotransferase" evidence="1">
    <location>
        <begin position="33"/>
        <end position="271"/>
    </location>
</feature>
<dbReference type="Pfam" id="PF01636">
    <property type="entry name" value="APH"/>
    <property type="match status" value="1"/>
</dbReference>
<proteinExistence type="predicted"/>
<accession>A0A245ZT86</accession>
<dbReference type="AlphaFoldDB" id="A0A245ZT86"/>
<gene>
    <name evidence="2" type="ORF">SPMU_13060</name>
</gene>
<dbReference type="SUPFAM" id="SSF56112">
    <property type="entry name" value="Protein kinase-like (PK-like)"/>
    <property type="match status" value="1"/>
</dbReference>
<dbReference type="InterPro" id="IPR011009">
    <property type="entry name" value="Kinase-like_dom_sf"/>
</dbReference>
<dbReference type="OrthoDB" id="3806873at2"/>
<dbReference type="GO" id="GO:0016740">
    <property type="term" value="F:transferase activity"/>
    <property type="evidence" value="ECO:0007669"/>
    <property type="project" value="UniProtKB-KW"/>
</dbReference>
<dbReference type="RefSeq" id="WP_088332908.1">
    <property type="nucleotide sequence ID" value="NZ_NBBJ01000001.1"/>
</dbReference>
<keyword evidence="2" id="KW-0808">Transferase</keyword>
<protein>
    <submittedName>
        <fullName evidence="2">Phosphotransferase enzyme family protein</fullName>
    </submittedName>
</protein>
<dbReference type="InterPro" id="IPR002575">
    <property type="entry name" value="Aminoglycoside_PTrfase"/>
</dbReference>
<dbReference type="Gene3D" id="3.30.200.20">
    <property type="entry name" value="Phosphorylase Kinase, domain 1"/>
    <property type="match status" value="1"/>
</dbReference>
<evidence type="ECO:0000313" key="2">
    <source>
        <dbReference type="EMBL" id="OWK32963.1"/>
    </source>
</evidence>
<sequence length="338" mass="36832">MAERLSKDELARRLSALAPRMAPGAERVENLVRLTGGASMETWAFDVVGEGEVKTPLILRRRTRVVEYSAVSKPPLRREAEAIARAAEEGVPAPIVTYVCDEEADGLDEAYVMHRVAGETLGKKITSDPAFEPARGKLARQCGAALARIHSVEPLSGLDQTDAATTLANYEATWRATGAVRPTIEAAFRWLEKRLPKEKVTSRFVHGDFRNGNIMVDPDEGLVAVLDWELVHVGDPAEDMGWLCTNSWKFGRPDRYVGGFGDVQDLLDGYAEAGGEPISAARVDFWSMLGSLKWGVMTMGMYASFASDPSAGPERGVIGRRLSETEADIVAIIERNAA</sequence>
<dbReference type="InterPro" id="IPR041726">
    <property type="entry name" value="ACAD10_11_N"/>
</dbReference>
<comment type="caution">
    <text evidence="2">The sequence shown here is derived from an EMBL/GenBank/DDBJ whole genome shotgun (WGS) entry which is preliminary data.</text>
</comment>
<dbReference type="Gene3D" id="3.90.1200.10">
    <property type="match status" value="1"/>
</dbReference>
<dbReference type="InterPro" id="IPR051678">
    <property type="entry name" value="AGP_Transferase"/>
</dbReference>
<name>A0A245ZT86_9SPHN</name>